<evidence type="ECO:0000313" key="3">
    <source>
        <dbReference type="EMBL" id="URW78738.1"/>
    </source>
</evidence>
<sequence length="474" mass="55091">MEQTVKERLLALYEQWAGESVGAISELPPSGSDRRYFRISSPNAKALGAINKDLRENMAFIEFSRFFKSRGLRVPEIYAVDADMDCYLLEDFGGTTLFELLSTRRKDKEIPEDIEALYRESIIQLLSFQTEGRELDFSHCYPRARFDKQSMMWDLHYFKYYFLKLARISFDEQLLEDDFNRFSDFLLKSDSTYFMYRDFQSRNIMVTDGGLAFIDYQGGRRGALQYDLASLLYDAKADLPQELREELLEHYLELLTPATGISRVQFMETYHAYVLIRIMQAMGAYGFRGFYEKKQHFLRSIPYALTNLKHLLSTCNEFKYFPMLYKVLCDLCENQALLEISAEQDLTVSICSFSFKRGIPVDNSGNGGGFVFDCRALSNPGRYAEYSTLTGKDPEVIDFLQKAPEVHSFLENIYSIVDQSVENYLGRGFKHLMVSFGCTGGRHRSVYCAERLAEHLRSKYRIRINLKHLEQDNH</sequence>
<dbReference type="Gene3D" id="3.90.1200.10">
    <property type="match status" value="1"/>
</dbReference>
<dbReference type="KEGG" id="alkq:M9189_07665"/>
<dbReference type="EMBL" id="CP098400">
    <property type="protein sequence ID" value="URW78738.1"/>
    <property type="molecule type" value="Genomic_DNA"/>
</dbReference>
<dbReference type="PANTHER" id="PTHR30448:SF0">
    <property type="entry name" value="RNASE ADAPTER PROTEIN RAPZ"/>
    <property type="match status" value="1"/>
</dbReference>
<dbReference type="InterPro" id="IPR002575">
    <property type="entry name" value="Aminoglycoside_PTrfase"/>
</dbReference>
<feature type="domain" description="RapZ C-terminal" evidence="2">
    <location>
        <begin position="347"/>
        <end position="469"/>
    </location>
</feature>
<feature type="domain" description="Aminoglycoside phosphotransferase" evidence="1">
    <location>
        <begin position="33"/>
        <end position="253"/>
    </location>
</feature>
<dbReference type="InterPro" id="IPR053931">
    <property type="entry name" value="RapZ_C"/>
</dbReference>
<dbReference type="GO" id="GO:0005524">
    <property type="term" value="F:ATP binding"/>
    <property type="evidence" value="ECO:0007669"/>
    <property type="project" value="InterPro"/>
</dbReference>
<organism evidence="3 4">
    <name type="scientific">Xiashengella succiniciproducens</name>
    <dbReference type="NCBI Taxonomy" id="2949635"/>
    <lineage>
        <taxon>Bacteria</taxon>
        <taxon>Pseudomonadati</taxon>
        <taxon>Bacteroidota</taxon>
        <taxon>Bacteroidia</taxon>
        <taxon>Marinilabiliales</taxon>
        <taxon>Marinilabiliaceae</taxon>
        <taxon>Xiashengella</taxon>
    </lineage>
</organism>
<dbReference type="PANTHER" id="PTHR30448">
    <property type="entry name" value="RNASE ADAPTER PROTEIN RAPZ"/>
    <property type="match status" value="1"/>
</dbReference>
<dbReference type="Pfam" id="PF01636">
    <property type="entry name" value="APH"/>
    <property type="match status" value="1"/>
</dbReference>
<dbReference type="InterPro" id="IPR005337">
    <property type="entry name" value="RapZ-like"/>
</dbReference>
<reference evidence="3" key="1">
    <citation type="submission" date="2022-05" db="EMBL/GenBank/DDBJ databases">
        <authorList>
            <person name="Sun X."/>
        </authorList>
    </citation>
    <scope>NUCLEOTIDE SEQUENCE</scope>
    <source>
        <strain evidence="3">Ai-910</strain>
    </source>
</reference>
<dbReference type="Proteomes" id="UP001056426">
    <property type="component" value="Chromosome"/>
</dbReference>
<dbReference type="RefSeq" id="WP_250722105.1">
    <property type="nucleotide sequence ID" value="NZ_CP098400.1"/>
</dbReference>
<accession>A0A9J6ZLJ8</accession>
<dbReference type="Pfam" id="PF22740">
    <property type="entry name" value="PapZ_C"/>
    <property type="match status" value="1"/>
</dbReference>
<protein>
    <submittedName>
        <fullName evidence="3">Phosphotransferase</fullName>
    </submittedName>
</protein>
<evidence type="ECO:0000259" key="2">
    <source>
        <dbReference type="Pfam" id="PF22740"/>
    </source>
</evidence>
<dbReference type="InterPro" id="IPR011009">
    <property type="entry name" value="Kinase-like_dom_sf"/>
</dbReference>
<keyword evidence="4" id="KW-1185">Reference proteome</keyword>
<dbReference type="AlphaFoldDB" id="A0A9J6ZLJ8"/>
<dbReference type="Gene3D" id="3.30.200.20">
    <property type="entry name" value="Phosphorylase Kinase, domain 1"/>
    <property type="match status" value="1"/>
</dbReference>
<gene>
    <name evidence="3" type="ORF">M9189_07665</name>
</gene>
<evidence type="ECO:0000259" key="1">
    <source>
        <dbReference type="Pfam" id="PF01636"/>
    </source>
</evidence>
<reference evidence="3" key="2">
    <citation type="submission" date="2022-06" db="EMBL/GenBank/DDBJ databases">
        <title>Xiashengella guii gen. nov. sp. nov., a bacterium isolated form anaerobic digestion tank.</title>
        <authorList>
            <person name="Huang H."/>
        </authorList>
    </citation>
    <scope>NUCLEOTIDE SEQUENCE</scope>
    <source>
        <strain evidence="3">Ai-910</strain>
    </source>
</reference>
<dbReference type="SUPFAM" id="SSF56112">
    <property type="entry name" value="Protein kinase-like (PK-like)"/>
    <property type="match status" value="1"/>
</dbReference>
<name>A0A9J6ZLJ8_9BACT</name>
<proteinExistence type="predicted"/>
<evidence type="ECO:0000313" key="4">
    <source>
        <dbReference type="Proteomes" id="UP001056426"/>
    </source>
</evidence>